<dbReference type="PANTHER" id="PTHR31149:SF11">
    <property type="entry name" value="187-KDA MICROTUBULE-ASSOCIATED PROTEIN AIR9"/>
    <property type="match status" value="1"/>
</dbReference>
<dbReference type="Proteomes" id="UP000265566">
    <property type="component" value="Chromosome 3"/>
</dbReference>
<dbReference type="AlphaFoldDB" id="A0A396IR90"/>
<dbReference type="EMBL" id="PSQE01000003">
    <property type="protein sequence ID" value="RHN65457.1"/>
    <property type="molecule type" value="Genomic_DNA"/>
</dbReference>
<name>A0A396IR90_MEDTR</name>
<proteinExistence type="predicted"/>
<protein>
    <recommendedName>
        <fullName evidence="1">AIR9-like A9 domain-containing protein</fullName>
    </recommendedName>
</protein>
<gene>
    <name evidence="2" type="ORF">MtrunA17_Chr3g0080111</name>
</gene>
<dbReference type="Pfam" id="PF23197">
    <property type="entry name" value="IG_AIR9"/>
    <property type="match status" value="1"/>
</dbReference>
<organism evidence="2">
    <name type="scientific">Medicago truncatula</name>
    <name type="common">Barrel medic</name>
    <name type="synonym">Medicago tribuloides</name>
    <dbReference type="NCBI Taxonomy" id="3880"/>
    <lineage>
        <taxon>Eukaryota</taxon>
        <taxon>Viridiplantae</taxon>
        <taxon>Streptophyta</taxon>
        <taxon>Embryophyta</taxon>
        <taxon>Tracheophyta</taxon>
        <taxon>Spermatophyta</taxon>
        <taxon>Magnoliopsida</taxon>
        <taxon>eudicotyledons</taxon>
        <taxon>Gunneridae</taxon>
        <taxon>Pentapetalae</taxon>
        <taxon>rosids</taxon>
        <taxon>fabids</taxon>
        <taxon>Fabales</taxon>
        <taxon>Fabaceae</taxon>
        <taxon>Papilionoideae</taxon>
        <taxon>50 kb inversion clade</taxon>
        <taxon>NPAAA clade</taxon>
        <taxon>Hologalegina</taxon>
        <taxon>IRL clade</taxon>
        <taxon>Trifolieae</taxon>
        <taxon>Medicago</taxon>
    </lineage>
</organism>
<dbReference type="InterPro" id="IPR056284">
    <property type="entry name" value="AIR9-like_A9"/>
</dbReference>
<evidence type="ECO:0000313" key="2">
    <source>
        <dbReference type="EMBL" id="RHN65457.1"/>
    </source>
</evidence>
<sequence>MSNIIGDLREKAKVRVTGTVTGGTDGSSRVQWYKSYLSTLDENNLAALSTSTAVAKAFRIPPGAIGCYIVAKFTPMSPDGRSGEPTFVISDRTIECRSRRIIIVSSVSCCKTRWTSFSEMINTV</sequence>
<feature type="domain" description="AIR9-like A9" evidence="1">
    <location>
        <begin position="3"/>
        <end position="90"/>
    </location>
</feature>
<comment type="caution">
    <text evidence="2">The sequence shown here is derived from an EMBL/GenBank/DDBJ whole genome shotgun (WGS) entry which is preliminary data.</text>
</comment>
<reference evidence="2" key="1">
    <citation type="journal article" date="2018" name="Nat. Plants">
        <title>Whole-genome landscape of Medicago truncatula symbiotic genes.</title>
        <authorList>
            <person name="Pecrix Y."/>
            <person name="Gamas P."/>
            <person name="Carrere S."/>
        </authorList>
    </citation>
    <scope>NUCLEOTIDE SEQUENCE</scope>
    <source>
        <tissue evidence="2">Leaves</tissue>
    </source>
</reference>
<accession>A0A396IR90</accession>
<evidence type="ECO:0000259" key="1">
    <source>
        <dbReference type="Pfam" id="PF23197"/>
    </source>
</evidence>
<dbReference type="PANTHER" id="PTHR31149">
    <property type="entry name" value="EXPRESSED PROTEIN"/>
    <property type="match status" value="1"/>
</dbReference>
<dbReference type="Gramene" id="rna13297">
    <property type="protein sequence ID" value="RHN65457.1"/>
    <property type="gene ID" value="gene13297"/>
</dbReference>